<comment type="caution">
    <text evidence="1">The sequence shown here is derived from an EMBL/GenBank/DDBJ whole genome shotgun (WGS) entry which is preliminary data.</text>
</comment>
<dbReference type="AlphaFoldDB" id="A0A1F7SI87"/>
<evidence type="ECO:0000313" key="2">
    <source>
        <dbReference type="Proteomes" id="UP000178082"/>
    </source>
</evidence>
<dbReference type="STRING" id="1817883.A3G31_08275"/>
<organism evidence="1 2">
    <name type="scientific">Candidatus Schekmanbacteria bacterium RIFCSPLOWO2_12_FULL_38_15</name>
    <dbReference type="NCBI Taxonomy" id="1817883"/>
    <lineage>
        <taxon>Bacteria</taxon>
        <taxon>Candidatus Schekmaniibacteriota</taxon>
    </lineage>
</organism>
<gene>
    <name evidence="1" type="ORF">A3G31_08275</name>
</gene>
<sequence length="70" mass="8600">MPIKGYTDYKRREYCKDIKCPVQLDLDKQKEGSEEYERIRNICKIACIHTTYEFHHWTMQKGYLIVRKEK</sequence>
<reference evidence="1 2" key="1">
    <citation type="journal article" date="2016" name="Nat. Commun.">
        <title>Thousands of microbial genomes shed light on interconnected biogeochemical processes in an aquifer system.</title>
        <authorList>
            <person name="Anantharaman K."/>
            <person name="Brown C.T."/>
            <person name="Hug L.A."/>
            <person name="Sharon I."/>
            <person name="Castelle C.J."/>
            <person name="Probst A.J."/>
            <person name="Thomas B.C."/>
            <person name="Singh A."/>
            <person name="Wilkins M.J."/>
            <person name="Karaoz U."/>
            <person name="Brodie E.L."/>
            <person name="Williams K.H."/>
            <person name="Hubbard S.S."/>
            <person name="Banfield J.F."/>
        </authorList>
    </citation>
    <scope>NUCLEOTIDE SEQUENCE [LARGE SCALE GENOMIC DNA]</scope>
</reference>
<name>A0A1F7SI87_9BACT</name>
<dbReference type="EMBL" id="MGDI01000025">
    <property type="protein sequence ID" value="OGL53483.1"/>
    <property type="molecule type" value="Genomic_DNA"/>
</dbReference>
<protein>
    <submittedName>
        <fullName evidence="1">Uncharacterized protein</fullName>
    </submittedName>
</protein>
<accession>A0A1F7SI87</accession>
<evidence type="ECO:0000313" key="1">
    <source>
        <dbReference type="EMBL" id="OGL53483.1"/>
    </source>
</evidence>
<dbReference type="Proteomes" id="UP000178082">
    <property type="component" value="Unassembled WGS sequence"/>
</dbReference>
<proteinExistence type="predicted"/>